<dbReference type="Proteomes" id="UP000265520">
    <property type="component" value="Unassembled WGS sequence"/>
</dbReference>
<feature type="non-terminal residue" evidence="2">
    <location>
        <position position="30"/>
    </location>
</feature>
<comment type="caution">
    <text evidence="2">The sequence shown here is derived from an EMBL/GenBank/DDBJ whole genome shotgun (WGS) entry which is preliminary data.</text>
</comment>
<protein>
    <submittedName>
        <fullName evidence="2">Uncharacterized protein</fullName>
    </submittedName>
</protein>
<dbReference type="AlphaFoldDB" id="A0A392SMV5"/>
<sequence>MRDRRGRGGERLSGGGIALVSNRRDKGERL</sequence>
<keyword evidence="3" id="KW-1185">Reference proteome</keyword>
<evidence type="ECO:0000313" key="2">
    <source>
        <dbReference type="EMBL" id="MCI50228.1"/>
    </source>
</evidence>
<name>A0A392SMV5_9FABA</name>
<reference evidence="2 3" key="1">
    <citation type="journal article" date="2018" name="Front. Plant Sci.">
        <title>Red Clover (Trifolium pratense) and Zigzag Clover (T. medium) - A Picture of Genomic Similarities and Differences.</title>
        <authorList>
            <person name="Dluhosova J."/>
            <person name="Istvanek J."/>
            <person name="Nedelnik J."/>
            <person name="Repkova J."/>
        </authorList>
    </citation>
    <scope>NUCLEOTIDE SEQUENCE [LARGE SCALE GENOMIC DNA]</scope>
    <source>
        <strain evidence="3">cv. 10/8</strain>
        <tissue evidence="2">Leaf</tissue>
    </source>
</reference>
<accession>A0A392SMV5</accession>
<dbReference type="EMBL" id="LXQA010413319">
    <property type="protein sequence ID" value="MCI50228.1"/>
    <property type="molecule type" value="Genomic_DNA"/>
</dbReference>
<organism evidence="2 3">
    <name type="scientific">Trifolium medium</name>
    <dbReference type="NCBI Taxonomy" id="97028"/>
    <lineage>
        <taxon>Eukaryota</taxon>
        <taxon>Viridiplantae</taxon>
        <taxon>Streptophyta</taxon>
        <taxon>Embryophyta</taxon>
        <taxon>Tracheophyta</taxon>
        <taxon>Spermatophyta</taxon>
        <taxon>Magnoliopsida</taxon>
        <taxon>eudicotyledons</taxon>
        <taxon>Gunneridae</taxon>
        <taxon>Pentapetalae</taxon>
        <taxon>rosids</taxon>
        <taxon>fabids</taxon>
        <taxon>Fabales</taxon>
        <taxon>Fabaceae</taxon>
        <taxon>Papilionoideae</taxon>
        <taxon>50 kb inversion clade</taxon>
        <taxon>NPAAA clade</taxon>
        <taxon>Hologalegina</taxon>
        <taxon>IRL clade</taxon>
        <taxon>Trifolieae</taxon>
        <taxon>Trifolium</taxon>
    </lineage>
</organism>
<evidence type="ECO:0000256" key="1">
    <source>
        <dbReference type="SAM" id="MobiDB-lite"/>
    </source>
</evidence>
<proteinExistence type="predicted"/>
<feature type="compositionally biased region" description="Basic and acidic residues" evidence="1">
    <location>
        <begin position="1"/>
        <end position="10"/>
    </location>
</feature>
<feature type="region of interest" description="Disordered" evidence="1">
    <location>
        <begin position="1"/>
        <end position="30"/>
    </location>
</feature>
<evidence type="ECO:0000313" key="3">
    <source>
        <dbReference type="Proteomes" id="UP000265520"/>
    </source>
</evidence>